<comment type="similarity">
    <text evidence="7">Belongs to the RnpA family.</text>
</comment>
<gene>
    <name evidence="7 10" type="primary">rnpA</name>
    <name evidence="10" type="ORF">N0D28_12240</name>
</gene>
<dbReference type="SUPFAM" id="SSF54211">
    <property type="entry name" value="Ribosomal protein S5 domain 2-like"/>
    <property type="match status" value="1"/>
</dbReference>
<name>A0ABY5YGU4_9DEIO</name>
<evidence type="ECO:0000256" key="4">
    <source>
        <dbReference type="ARBA" id="ARBA00022759"/>
    </source>
</evidence>
<dbReference type="EC" id="3.1.26.5" evidence="7 8"/>
<dbReference type="InterPro" id="IPR000100">
    <property type="entry name" value="RNase_P"/>
</dbReference>
<dbReference type="PANTHER" id="PTHR33992">
    <property type="entry name" value="RIBONUCLEASE P PROTEIN COMPONENT"/>
    <property type="match status" value="1"/>
</dbReference>
<evidence type="ECO:0000256" key="9">
    <source>
        <dbReference type="SAM" id="MobiDB-lite"/>
    </source>
</evidence>
<keyword evidence="2 7" id="KW-0819">tRNA processing</keyword>
<dbReference type="PROSITE" id="PS00648">
    <property type="entry name" value="RIBONUCLEASE_P"/>
    <property type="match status" value="1"/>
</dbReference>
<dbReference type="InterPro" id="IPR020568">
    <property type="entry name" value="Ribosomal_Su5_D2-typ_SF"/>
</dbReference>
<keyword evidence="11" id="KW-1185">Reference proteome</keyword>
<dbReference type="EMBL" id="CP104213">
    <property type="protein sequence ID" value="UWX63504.1"/>
    <property type="molecule type" value="Genomic_DNA"/>
</dbReference>
<feature type="region of interest" description="Disordered" evidence="9">
    <location>
        <begin position="126"/>
        <end position="154"/>
    </location>
</feature>
<keyword evidence="5 7" id="KW-0378">Hydrolase</keyword>
<dbReference type="HAMAP" id="MF_00227">
    <property type="entry name" value="RNase_P"/>
    <property type="match status" value="1"/>
</dbReference>
<dbReference type="GO" id="GO:0004526">
    <property type="term" value="F:ribonuclease P activity"/>
    <property type="evidence" value="ECO:0007669"/>
    <property type="project" value="UniProtKB-EC"/>
</dbReference>
<dbReference type="Pfam" id="PF00825">
    <property type="entry name" value="Ribonuclease_P"/>
    <property type="match status" value="1"/>
</dbReference>
<accession>A0ABY5YGU4</accession>
<sequence length="154" mass="16884">MPPSSATAPAPRPAVALASLRGEKEFRKVRQHGQVIRHALFTLRVTDYRPRYGETWQPRAIIGIVVPKKTLKLAVKRNRVRRRVREALRTLPTLPPCRATIHPNLAALTAPFGELQAALGKALAGDFKARKKKPAPTQNAAQHAPSQKNAGPTS</sequence>
<protein>
    <recommendedName>
        <fullName evidence="7 8">Ribonuclease P protein component</fullName>
        <shortName evidence="7">RNase P protein</shortName>
        <shortName evidence="7">RNaseP protein</shortName>
        <ecNumber evidence="7 8">3.1.26.5</ecNumber>
    </recommendedName>
    <alternativeName>
        <fullName evidence="7">Protein C5</fullName>
    </alternativeName>
</protein>
<comment type="subunit">
    <text evidence="7">Consists of a catalytic RNA component (M1 or rnpB) and a protein subunit.</text>
</comment>
<keyword evidence="3 7" id="KW-0540">Nuclease</keyword>
<evidence type="ECO:0000256" key="8">
    <source>
        <dbReference type="NCBIfam" id="TIGR00188"/>
    </source>
</evidence>
<dbReference type="InterPro" id="IPR014721">
    <property type="entry name" value="Ribsml_uS5_D2-typ_fold_subgr"/>
</dbReference>
<organism evidence="10 11">
    <name type="scientific">Deinococcus rubellus</name>
    <dbReference type="NCBI Taxonomy" id="1889240"/>
    <lineage>
        <taxon>Bacteria</taxon>
        <taxon>Thermotogati</taxon>
        <taxon>Deinococcota</taxon>
        <taxon>Deinococci</taxon>
        <taxon>Deinococcales</taxon>
        <taxon>Deinococcaceae</taxon>
        <taxon>Deinococcus</taxon>
    </lineage>
</organism>
<comment type="function">
    <text evidence="1 7">RNaseP catalyzes the removal of the 5'-leader sequence from pre-tRNA to produce the mature 5'-terminus. It can also cleave other RNA substrates such as 4.5S RNA. The protein component plays an auxiliary but essential role in vivo by binding to the 5'-leader sequence and broadening the substrate specificity of the ribozyme.</text>
</comment>
<dbReference type="Proteomes" id="UP001060261">
    <property type="component" value="Chromosome"/>
</dbReference>
<dbReference type="PANTHER" id="PTHR33992:SF1">
    <property type="entry name" value="RIBONUCLEASE P PROTEIN COMPONENT"/>
    <property type="match status" value="1"/>
</dbReference>
<keyword evidence="4 7" id="KW-0255">Endonuclease</keyword>
<keyword evidence="6 7" id="KW-0694">RNA-binding</keyword>
<evidence type="ECO:0000256" key="1">
    <source>
        <dbReference type="ARBA" id="ARBA00002663"/>
    </source>
</evidence>
<evidence type="ECO:0000313" key="11">
    <source>
        <dbReference type="Proteomes" id="UP001060261"/>
    </source>
</evidence>
<evidence type="ECO:0000313" key="10">
    <source>
        <dbReference type="EMBL" id="UWX63504.1"/>
    </source>
</evidence>
<feature type="compositionally biased region" description="Polar residues" evidence="9">
    <location>
        <begin position="136"/>
        <end position="154"/>
    </location>
</feature>
<evidence type="ECO:0000256" key="2">
    <source>
        <dbReference type="ARBA" id="ARBA00022694"/>
    </source>
</evidence>
<evidence type="ECO:0000256" key="6">
    <source>
        <dbReference type="ARBA" id="ARBA00022884"/>
    </source>
</evidence>
<evidence type="ECO:0000256" key="3">
    <source>
        <dbReference type="ARBA" id="ARBA00022722"/>
    </source>
</evidence>
<dbReference type="InterPro" id="IPR020539">
    <property type="entry name" value="RNase_P_CS"/>
</dbReference>
<reference evidence="10" key="1">
    <citation type="submission" date="2022-09" db="EMBL/GenBank/DDBJ databases">
        <title>genome sequence of Deinococcus rubellus.</title>
        <authorList>
            <person name="Srinivasan S."/>
        </authorList>
    </citation>
    <scope>NUCLEOTIDE SEQUENCE</scope>
    <source>
        <strain evidence="10">Ant6</strain>
    </source>
</reference>
<dbReference type="NCBIfam" id="TIGR00188">
    <property type="entry name" value="rnpA"/>
    <property type="match status" value="1"/>
</dbReference>
<evidence type="ECO:0000256" key="7">
    <source>
        <dbReference type="HAMAP-Rule" id="MF_00227"/>
    </source>
</evidence>
<proteinExistence type="inferred from homology"/>
<comment type="catalytic activity">
    <reaction evidence="7">
        <text>Endonucleolytic cleavage of RNA, removing 5'-extranucleotides from tRNA precursor.</text>
        <dbReference type="EC" id="3.1.26.5"/>
    </reaction>
</comment>
<dbReference type="Gene3D" id="3.30.230.10">
    <property type="match status" value="1"/>
</dbReference>
<evidence type="ECO:0000256" key="5">
    <source>
        <dbReference type="ARBA" id="ARBA00022801"/>
    </source>
</evidence>